<keyword evidence="2" id="KW-1185">Reference proteome</keyword>
<organism evidence="1 2">
    <name type="scientific">Senna tora</name>
    <dbReference type="NCBI Taxonomy" id="362788"/>
    <lineage>
        <taxon>Eukaryota</taxon>
        <taxon>Viridiplantae</taxon>
        <taxon>Streptophyta</taxon>
        <taxon>Embryophyta</taxon>
        <taxon>Tracheophyta</taxon>
        <taxon>Spermatophyta</taxon>
        <taxon>Magnoliopsida</taxon>
        <taxon>eudicotyledons</taxon>
        <taxon>Gunneridae</taxon>
        <taxon>Pentapetalae</taxon>
        <taxon>rosids</taxon>
        <taxon>fabids</taxon>
        <taxon>Fabales</taxon>
        <taxon>Fabaceae</taxon>
        <taxon>Caesalpinioideae</taxon>
        <taxon>Cassia clade</taxon>
        <taxon>Senna</taxon>
    </lineage>
</organism>
<comment type="caution">
    <text evidence="1">The sequence shown here is derived from an EMBL/GenBank/DDBJ whole genome shotgun (WGS) entry which is preliminary data.</text>
</comment>
<dbReference type="EMBL" id="JAAIUW010000011">
    <property type="protein sequence ID" value="KAF7810163.1"/>
    <property type="molecule type" value="Genomic_DNA"/>
</dbReference>
<dbReference type="AlphaFoldDB" id="A0A834SVB8"/>
<gene>
    <name evidence="1" type="ORF">G2W53_036906</name>
</gene>
<sequence>MARSIKHQSPWWPVYFDGPKK</sequence>
<name>A0A834SVB8_9FABA</name>
<evidence type="ECO:0000313" key="1">
    <source>
        <dbReference type="EMBL" id="KAF7810163.1"/>
    </source>
</evidence>
<evidence type="ECO:0000313" key="2">
    <source>
        <dbReference type="Proteomes" id="UP000634136"/>
    </source>
</evidence>
<dbReference type="Proteomes" id="UP000634136">
    <property type="component" value="Unassembled WGS sequence"/>
</dbReference>
<reference evidence="1" key="1">
    <citation type="submission" date="2020-09" db="EMBL/GenBank/DDBJ databases">
        <title>Genome-Enabled Discovery of Anthraquinone Biosynthesis in Senna tora.</title>
        <authorList>
            <person name="Kang S.-H."/>
            <person name="Pandey R.P."/>
            <person name="Lee C.-M."/>
            <person name="Sim J.-S."/>
            <person name="Jeong J.-T."/>
            <person name="Choi B.-S."/>
            <person name="Jung M."/>
            <person name="Ginzburg D."/>
            <person name="Zhao K."/>
            <person name="Won S.Y."/>
            <person name="Oh T.-J."/>
            <person name="Yu Y."/>
            <person name="Kim N.-H."/>
            <person name="Lee O.R."/>
            <person name="Lee T.-H."/>
            <person name="Bashyal P."/>
            <person name="Kim T.-S."/>
            <person name="Lee W.-H."/>
            <person name="Kawkins C."/>
            <person name="Kim C.-K."/>
            <person name="Kim J.S."/>
            <person name="Ahn B.O."/>
            <person name="Rhee S.Y."/>
            <person name="Sohng J.K."/>
        </authorList>
    </citation>
    <scope>NUCLEOTIDE SEQUENCE</scope>
    <source>
        <tissue evidence="1">Leaf</tissue>
    </source>
</reference>
<protein>
    <submittedName>
        <fullName evidence="1">Uncharacterized protein</fullName>
    </submittedName>
</protein>
<accession>A0A834SVB8</accession>
<proteinExistence type="predicted"/>